<organism evidence="2 3">
    <name type="scientific">Rehmannia glutinosa</name>
    <name type="common">Chinese foxglove</name>
    <dbReference type="NCBI Taxonomy" id="99300"/>
    <lineage>
        <taxon>Eukaryota</taxon>
        <taxon>Viridiplantae</taxon>
        <taxon>Streptophyta</taxon>
        <taxon>Embryophyta</taxon>
        <taxon>Tracheophyta</taxon>
        <taxon>Spermatophyta</taxon>
        <taxon>Magnoliopsida</taxon>
        <taxon>eudicotyledons</taxon>
        <taxon>Gunneridae</taxon>
        <taxon>Pentapetalae</taxon>
        <taxon>asterids</taxon>
        <taxon>lamiids</taxon>
        <taxon>Lamiales</taxon>
        <taxon>Orobanchaceae</taxon>
        <taxon>Rehmannieae</taxon>
        <taxon>Rehmannia</taxon>
    </lineage>
</organism>
<name>A0ABR0WQ95_REHGL</name>
<feature type="compositionally biased region" description="Basic and acidic residues" evidence="1">
    <location>
        <begin position="98"/>
        <end position="114"/>
    </location>
</feature>
<keyword evidence="3" id="KW-1185">Reference proteome</keyword>
<feature type="compositionally biased region" description="Polar residues" evidence="1">
    <location>
        <begin position="67"/>
        <end position="78"/>
    </location>
</feature>
<feature type="region of interest" description="Disordered" evidence="1">
    <location>
        <begin position="1"/>
        <end position="128"/>
    </location>
</feature>
<evidence type="ECO:0000313" key="3">
    <source>
        <dbReference type="Proteomes" id="UP001318860"/>
    </source>
</evidence>
<accession>A0ABR0WQ95</accession>
<dbReference type="EMBL" id="JABTTQ020000009">
    <property type="protein sequence ID" value="KAK6149713.1"/>
    <property type="molecule type" value="Genomic_DNA"/>
</dbReference>
<protein>
    <submittedName>
        <fullName evidence="2">Uncharacterized protein</fullName>
    </submittedName>
</protein>
<reference evidence="2 3" key="1">
    <citation type="journal article" date="2021" name="Comput. Struct. Biotechnol. J.">
        <title>De novo genome assembly of the potent medicinal plant Rehmannia glutinosa using nanopore technology.</title>
        <authorList>
            <person name="Ma L."/>
            <person name="Dong C."/>
            <person name="Song C."/>
            <person name="Wang X."/>
            <person name="Zheng X."/>
            <person name="Niu Y."/>
            <person name="Chen S."/>
            <person name="Feng W."/>
        </authorList>
    </citation>
    <scope>NUCLEOTIDE SEQUENCE [LARGE SCALE GENOMIC DNA]</scope>
    <source>
        <strain evidence="2">DH-2019</strain>
    </source>
</reference>
<evidence type="ECO:0000313" key="2">
    <source>
        <dbReference type="EMBL" id="KAK6149713.1"/>
    </source>
</evidence>
<proteinExistence type="predicted"/>
<evidence type="ECO:0000256" key="1">
    <source>
        <dbReference type="SAM" id="MobiDB-lite"/>
    </source>
</evidence>
<comment type="caution">
    <text evidence="2">The sequence shown here is derived from an EMBL/GenBank/DDBJ whole genome shotgun (WGS) entry which is preliminary data.</text>
</comment>
<feature type="compositionally biased region" description="Polar residues" evidence="1">
    <location>
        <begin position="1"/>
        <end position="11"/>
    </location>
</feature>
<sequence length="128" mass="13800">MARELGSSTSGGVLRKLRGSDMDYPTQPKQPEKETKTSNPLKYTFDGRFSPTTPPDDETPQTTESTHSNSETGQSSGSGYYDPTRGSVCEPPAHRQHHAEDGARGTGNDEEKGKCSARIAEAASRIGR</sequence>
<dbReference type="Proteomes" id="UP001318860">
    <property type="component" value="Unassembled WGS sequence"/>
</dbReference>
<gene>
    <name evidence="2" type="ORF">DH2020_017238</name>
</gene>